<dbReference type="KEGG" id="prel:PRELSG_0307200"/>
<reference evidence="2 3" key="1">
    <citation type="submission" date="2015-04" db="EMBL/GenBank/DDBJ databases">
        <authorList>
            <consortium name="Pathogen Informatics"/>
        </authorList>
    </citation>
    <scope>NUCLEOTIDE SEQUENCE [LARGE SCALE GENOMIC DNA]</scope>
    <source>
        <strain evidence="2 3">SGS1</strain>
    </source>
</reference>
<keyword evidence="1" id="KW-0472">Membrane</keyword>
<protein>
    <submittedName>
        <fullName evidence="2">Erythrocyte vesicle protein 1, putative</fullName>
    </submittedName>
</protein>
<evidence type="ECO:0000256" key="1">
    <source>
        <dbReference type="SAM" id="Phobius"/>
    </source>
</evidence>
<evidence type="ECO:0000313" key="2">
    <source>
        <dbReference type="EMBL" id="CRG98587.1"/>
    </source>
</evidence>
<name>A0A1J1H589_PLARL</name>
<organism evidence="2 3">
    <name type="scientific">Plasmodium relictum</name>
    <dbReference type="NCBI Taxonomy" id="85471"/>
    <lineage>
        <taxon>Eukaryota</taxon>
        <taxon>Sar</taxon>
        <taxon>Alveolata</taxon>
        <taxon>Apicomplexa</taxon>
        <taxon>Aconoidasida</taxon>
        <taxon>Haemosporida</taxon>
        <taxon>Plasmodiidae</taxon>
        <taxon>Plasmodium</taxon>
        <taxon>Plasmodium (Haemamoeba)</taxon>
    </lineage>
</organism>
<dbReference type="RefSeq" id="XP_028531597.1">
    <property type="nucleotide sequence ID" value="XM_028680063.1"/>
</dbReference>
<dbReference type="EMBL" id="LN835298">
    <property type="protein sequence ID" value="CRG98587.1"/>
    <property type="molecule type" value="Genomic_DNA"/>
</dbReference>
<keyword evidence="3" id="KW-1185">Reference proteome</keyword>
<dbReference type="GeneID" id="39734680"/>
<dbReference type="OrthoDB" id="386326at2759"/>
<dbReference type="AlphaFoldDB" id="A0A1J1H589"/>
<keyword evidence="1" id="KW-0812">Transmembrane</keyword>
<proteinExistence type="predicted"/>
<keyword evidence="1" id="KW-1133">Transmembrane helix</keyword>
<gene>
    <name evidence="2" type="primary">EVP1</name>
    <name evidence="2" type="ORF">PRELSG_0307200</name>
</gene>
<feature type="transmembrane region" description="Helical" evidence="1">
    <location>
        <begin position="328"/>
        <end position="347"/>
    </location>
</feature>
<evidence type="ECO:0000313" key="3">
    <source>
        <dbReference type="Proteomes" id="UP000220158"/>
    </source>
</evidence>
<dbReference type="VEuPathDB" id="PlasmoDB:PRELSG_0307200"/>
<dbReference type="OMA" id="HNDIIEY"/>
<dbReference type="Proteomes" id="UP000220158">
    <property type="component" value="Chromosome 3"/>
</dbReference>
<accession>A0A1J1H589</accession>
<feature type="transmembrane region" description="Helical" evidence="1">
    <location>
        <begin position="578"/>
        <end position="600"/>
    </location>
</feature>
<sequence length="645" mass="76791">MISRKIYLKFFWFYSFCIIKFFKELYLKYKSDTILNNSLRILAEYKPLEDADIGEEFYIDPQLPMQKLDMRNLTNDVDDSDCKSETRSFCELYEGNEQSACAHYISSIEEEIPLIISPKNLLDAPEENKKHRTLTPSSACNVCELSSELPKLLIQDASKTEEDWIKQGAKKKIISTASYHKEENQEAKEKKREKTSKNFFSLSKVRSLFKKENKNDEFLCENKDNVLETKPEIVRSSDIIEDLNIKKEKKIYENLFTRFVALVLIFYENKNEIDSMSQFLPQKYMDRYIEVEKEIIKISNNVFSSKIHELSKRGEGVSIMHYSGIPRYYILFDYIISTFYFFLYEIIQKKKALLLYFKPLKKNEDFNNPSKFKEIYIEGPYKNIYYATLTYYNSIFKSANDSIMLHFHMWNNKTISAIKKRDPKWVESEKENLSLYLKGVKDNLKYINEDFTSYIKLLFNQARENELFCDSGLFSYSIFFNYYLSAISTTLEILDIHIQSSSSKDFKRDLSQVKSYFQDHMNDVQEHIYMNFSKNYKTLISKELIECFMYDDRYRQRISNSYKDKHEKFISLLPYLTYYLNVIIAEATLLIYLQNIYYFFDDLSLKNIRFSDASEFTKFLERHGEVSAQVFSAFEDTGKKYNFDN</sequence>